<dbReference type="Gene3D" id="3.30.70.2190">
    <property type="match status" value="1"/>
</dbReference>
<dbReference type="FunFam" id="3.30.70.2190:FF:000001">
    <property type="entry name" value="D-2-hydroxyglutarate dehydrogenase mitochondrial"/>
    <property type="match status" value="1"/>
</dbReference>
<comment type="function">
    <text evidence="11">Catalyzes the oxidation of D-2-hydroxyglutarate (D-2-HG) to alpha-ketoglutarate. Also catalyzes the oxidation of other D-2-hydroxyacids, such as D-malate (D-MAL) and D-lactate (D-LAC). Exhibits high activities towards D-2-HG and D-MAL but a very weak activity towards D-LAC.</text>
</comment>
<dbReference type="OrthoDB" id="5332616at2759"/>
<comment type="catalytic activity">
    <reaction evidence="12">
        <text>(R)-malate + A = oxaloacetate + AH2</text>
        <dbReference type="Rhea" id="RHEA:67460"/>
        <dbReference type="ChEBI" id="CHEBI:13193"/>
        <dbReference type="ChEBI" id="CHEBI:15588"/>
        <dbReference type="ChEBI" id="CHEBI:16452"/>
        <dbReference type="ChEBI" id="CHEBI:17499"/>
    </reaction>
    <physiologicalReaction direction="left-to-right" evidence="12">
        <dbReference type="Rhea" id="RHEA:67461"/>
    </physiologicalReaction>
</comment>
<evidence type="ECO:0000256" key="7">
    <source>
        <dbReference type="ARBA" id="ARBA00023002"/>
    </source>
</evidence>
<dbReference type="InterPro" id="IPR016167">
    <property type="entry name" value="FAD-bd_PCMH_sub1"/>
</dbReference>
<dbReference type="Pfam" id="PF01565">
    <property type="entry name" value="FAD_binding_4"/>
    <property type="match status" value="1"/>
</dbReference>
<evidence type="ECO:0000256" key="9">
    <source>
        <dbReference type="ARBA" id="ARBA00039003"/>
    </source>
</evidence>
<dbReference type="InterPro" id="IPR004113">
    <property type="entry name" value="FAD-bd_oxidored_4_C"/>
</dbReference>
<dbReference type="PANTHER" id="PTHR43716:SF1">
    <property type="entry name" value="D-2-HYDROXYGLUTARATE DEHYDROGENASE, MITOCHONDRIAL"/>
    <property type="match status" value="1"/>
</dbReference>
<comment type="similarity">
    <text evidence="3">Belongs to the FAD-binding oxidoreductase/transferase type 4 family.</text>
</comment>
<feature type="domain" description="FAD-binding PCMH-type" evidence="13">
    <location>
        <begin position="81"/>
        <end position="260"/>
    </location>
</feature>
<evidence type="ECO:0000256" key="6">
    <source>
        <dbReference type="ARBA" id="ARBA00022827"/>
    </source>
</evidence>
<evidence type="ECO:0000256" key="1">
    <source>
        <dbReference type="ARBA" id="ARBA00001974"/>
    </source>
</evidence>
<dbReference type="GeneID" id="117642329"/>
<dbReference type="Gene3D" id="3.30.43.10">
    <property type="entry name" value="Uridine Diphospho-n-acetylenolpyruvylglucosamine Reductase, domain 2"/>
    <property type="match status" value="1"/>
</dbReference>
<evidence type="ECO:0000256" key="11">
    <source>
        <dbReference type="ARBA" id="ARBA00045410"/>
    </source>
</evidence>
<dbReference type="FunFam" id="1.10.45.10:FF:000001">
    <property type="entry name" value="D-lactate dehydrogenase mitochondrial"/>
    <property type="match status" value="1"/>
</dbReference>
<sequence length="510" mass="56079">MRKATSNVLHSVTQRHWPLKIRTAKYSTPPLSKDTYKIKRGNFASLTDKDINVFEGIVGKTRMLTDVSDVEAYNVDWLHSVRGSSQCVLKPKTTEEVSAILKHCNERRLAVCPQGGNTGLAGGSNPVFDEVVISTSLMNKIISFDSLSGVLTCQAGCVLEQLESYLLEQGFLMPLDLGAKGSCQIGGNVSTNAGGLRLVRYGSLHGTVLGIEAVLANGEVINCLNKMKKDNTGYHLKHLFIGSEGTLGLVTQVAIHCPVSPKSLNVAFLGLDSYEKVLEALKSSKKDLGEILSSCELMDRTSIQAVEENLKLRVPIKDCPFYMLIETSGSNSDHDEEKLSQFLENALEKNIIVDGIQASEPSRIKQLFEVRERMAEALLLDGFLYTYDVSLKPQDFYSIVPTTREHLKNVPGVMRVTGFGHFGDGNIHLNITSKEYSKEIMNNIEPFVYEWTSKFGGSVSAEHGIGLKKTGAVHFCKPPQAIQLMHQIKNVMDPNGIMNPYKVLPAINSA</sequence>
<dbReference type="GO" id="GO:0051990">
    <property type="term" value="F:(R)-2-hydroxyglutarate dehydrogenase activity"/>
    <property type="evidence" value="ECO:0007669"/>
    <property type="project" value="UniProtKB-EC"/>
</dbReference>
<dbReference type="RefSeq" id="XP_034236297.1">
    <property type="nucleotide sequence ID" value="XM_034380406.1"/>
</dbReference>
<accession>A0A6P8Y9H0</accession>
<keyword evidence="14" id="KW-1185">Reference proteome</keyword>
<dbReference type="EC" id="1.1.99.39" evidence="9"/>
<dbReference type="Pfam" id="PF02913">
    <property type="entry name" value="FAD-oxidase_C"/>
    <property type="match status" value="1"/>
</dbReference>
<dbReference type="InterPro" id="IPR016164">
    <property type="entry name" value="FAD-linked_Oxase-like_C"/>
</dbReference>
<evidence type="ECO:0000256" key="3">
    <source>
        <dbReference type="ARBA" id="ARBA00008000"/>
    </source>
</evidence>
<keyword evidence="5" id="KW-0285">Flavoprotein</keyword>
<keyword evidence="6" id="KW-0274">FAD</keyword>
<dbReference type="FunFam" id="3.30.70.2740:FF:000002">
    <property type="entry name" value="D-2-hydroxyglutarate dehydrogenase mitochondrial"/>
    <property type="match status" value="1"/>
</dbReference>
<dbReference type="PANTHER" id="PTHR43716">
    <property type="entry name" value="D-2-HYDROXYGLUTARATE DEHYDROGENASE, MITOCHONDRIAL"/>
    <property type="match status" value="1"/>
</dbReference>
<protein>
    <recommendedName>
        <fullName evidence="10">D-2-hydroxyglutarate dehydrogenase, mitochondrial</fullName>
        <ecNumber evidence="9">1.1.99.39</ecNumber>
    </recommendedName>
</protein>
<evidence type="ECO:0000256" key="8">
    <source>
        <dbReference type="ARBA" id="ARBA00023140"/>
    </source>
</evidence>
<dbReference type="InterPro" id="IPR051264">
    <property type="entry name" value="FAD-oxidored/transferase_4"/>
</dbReference>
<evidence type="ECO:0000256" key="5">
    <source>
        <dbReference type="ARBA" id="ARBA00022630"/>
    </source>
</evidence>
<dbReference type="KEGG" id="tpal:117642329"/>
<gene>
    <name evidence="15 16" type="primary">LOC117642329</name>
</gene>
<dbReference type="SUPFAM" id="SSF55103">
    <property type="entry name" value="FAD-linked oxidases, C-terminal domain"/>
    <property type="match status" value="1"/>
</dbReference>
<evidence type="ECO:0000259" key="13">
    <source>
        <dbReference type="PROSITE" id="PS51387"/>
    </source>
</evidence>
<dbReference type="GO" id="GO:0071949">
    <property type="term" value="F:FAD binding"/>
    <property type="evidence" value="ECO:0007669"/>
    <property type="project" value="InterPro"/>
</dbReference>
<dbReference type="PROSITE" id="PS51387">
    <property type="entry name" value="FAD_PCMH"/>
    <property type="match status" value="1"/>
</dbReference>
<evidence type="ECO:0000313" key="14">
    <source>
        <dbReference type="Proteomes" id="UP000515158"/>
    </source>
</evidence>
<organism evidence="16">
    <name type="scientific">Thrips palmi</name>
    <name type="common">Melon thrips</name>
    <dbReference type="NCBI Taxonomy" id="161013"/>
    <lineage>
        <taxon>Eukaryota</taxon>
        <taxon>Metazoa</taxon>
        <taxon>Ecdysozoa</taxon>
        <taxon>Arthropoda</taxon>
        <taxon>Hexapoda</taxon>
        <taxon>Insecta</taxon>
        <taxon>Pterygota</taxon>
        <taxon>Neoptera</taxon>
        <taxon>Paraneoptera</taxon>
        <taxon>Thysanoptera</taxon>
        <taxon>Terebrantia</taxon>
        <taxon>Thripoidea</taxon>
        <taxon>Thripidae</taxon>
        <taxon>Thrips</taxon>
    </lineage>
</organism>
<dbReference type="Gene3D" id="3.30.70.2740">
    <property type="match status" value="1"/>
</dbReference>
<comment type="cofactor">
    <cofactor evidence="1">
        <name>FAD</name>
        <dbReference type="ChEBI" id="CHEBI:57692"/>
    </cofactor>
</comment>
<dbReference type="SUPFAM" id="SSF56176">
    <property type="entry name" value="FAD-binding/transporter-associated domain-like"/>
    <property type="match status" value="1"/>
</dbReference>
<keyword evidence="8" id="KW-0576">Peroxisome</keyword>
<dbReference type="GO" id="GO:0005777">
    <property type="term" value="C:peroxisome"/>
    <property type="evidence" value="ECO:0007669"/>
    <property type="project" value="UniProtKB-SubCell"/>
</dbReference>
<dbReference type="FunFam" id="3.30.43.10:FF:000011">
    <property type="entry name" value="D-lactate dehydrogenase (Cytochrome)"/>
    <property type="match status" value="1"/>
</dbReference>
<dbReference type="GO" id="GO:0005739">
    <property type="term" value="C:mitochondrion"/>
    <property type="evidence" value="ECO:0007669"/>
    <property type="project" value="TreeGrafter"/>
</dbReference>
<dbReference type="Gene3D" id="1.10.45.10">
    <property type="entry name" value="Vanillyl-alcohol Oxidase, Chain A, domain 4"/>
    <property type="match status" value="1"/>
</dbReference>
<dbReference type="InterPro" id="IPR036318">
    <property type="entry name" value="FAD-bd_PCMH-like_sf"/>
</dbReference>
<dbReference type="Gene3D" id="3.30.465.10">
    <property type="match status" value="1"/>
</dbReference>
<dbReference type="InterPro" id="IPR016166">
    <property type="entry name" value="FAD-bd_PCMH"/>
</dbReference>
<dbReference type="FunFam" id="3.30.465.10:FF:000001">
    <property type="entry name" value="D-2-hydroxyglutarate dehydrogenase, mitochondrial"/>
    <property type="match status" value="1"/>
</dbReference>
<evidence type="ECO:0000256" key="12">
    <source>
        <dbReference type="ARBA" id="ARBA00049267"/>
    </source>
</evidence>
<comment type="subcellular location">
    <subcellularLocation>
        <location evidence="2">Peroxisome</location>
    </subcellularLocation>
</comment>
<keyword evidence="7" id="KW-0560">Oxidoreductase</keyword>
<dbReference type="RefSeq" id="XP_034236298.1">
    <property type="nucleotide sequence ID" value="XM_034380407.1"/>
</dbReference>
<evidence type="ECO:0000256" key="2">
    <source>
        <dbReference type="ARBA" id="ARBA00004275"/>
    </source>
</evidence>
<comment type="subunit">
    <text evidence="4">Homodimer.</text>
</comment>
<evidence type="ECO:0000313" key="15">
    <source>
        <dbReference type="RefSeq" id="XP_034236297.1"/>
    </source>
</evidence>
<dbReference type="InterPro" id="IPR016169">
    <property type="entry name" value="FAD-bd_PCMH_sub2"/>
</dbReference>
<evidence type="ECO:0000256" key="4">
    <source>
        <dbReference type="ARBA" id="ARBA00011738"/>
    </source>
</evidence>
<name>A0A6P8Y9H0_THRPL</name>
<reference evidence="15 16" key="1">
    <citation type="submission" date="2025-04" db="UniProtKB">
        <authorList>
            <consortium name="RefSeq"/>
        </authorList>
    </citation>
    <scope>IDENTIFICATION</scope>
    <source>
        <tissue evidence="15 16">Total insect</tissue>
    </source>
</reference>
<dbReference type="Proteomes" id="UP000515158">
    <property type="component" value="Unplaced"/>
</dbReference>
<dbReference type="AlphaFoldDB" id="A0A6P8Y9H0"/>
<dbReference type="InterPro" id="IPR016171">
    <property type="entry name" value="Vanillyl_alc_oxidase_C-sub2"/>
</dbReference>
<evidence type="ECO:0000256" key="10">
    <source>
        <dbReference type="ARBA" id="ARBA00039639"/>
    </source>
</evidence>
<proteinExistence type="inferred from homology"/>
<dbReference type="InterPro" id="IPR006094">
    <property type="entry name" value="Oxid_FAD_bind_N"/>
</dbReference>
<evidence type="ECO:0000313" key="16">
    <source>
        <dbReference type="RefSeq" id="XP_034236298.1"/>
    </source>
</evidence>